<protein>
    <submittedName>
        <fullName evidence="1">Uncharacterized protein</fullName>
    </submittedName>
</protein>
<dbReference type="Proteomes" id="UP000199459">
    <property type="component" value="Unassembled WGS sequence"/>
</dbReference>
<sequence>MMNKEYSVENNDDDIADGLAPDSRIVEIINKIELAKNEHDNYEIVFLKQVL</sequence>
<dbReference type="RefSeq" id="WP_177167687.1">
    <property type="nucleotide sequence ID" value="NZ_FOCP01000006.1"/>
</dbReference>
<gene>
    <name evidence="1" type="ORF">SAMN05216325_10640</name>
</gene>
<dbReference type="AlphaFoldDB" id="A0A1H8D4J1"/>
<name>A0A1H8D4J1_9PROT</name>
<reference evidence="1 2" key="1">
    <citation type="submission" date="2016-10" db="EMBL/GenBank/DDBJ databases">
        <authorList>
            <person name="de Groot N.N."/>
        </authorList>
    </citation>
    <scope>NUCLEOTIDE SEQUENCE [LARGE SCALE GENOMIC DNA]</scope>
    <source>
        <strain evidence="1 2">Nm22</strain>
    </source>
</reference>
<organism evidence="1 2">
    <name type="scientific">Nitrosomonas marina</name>
    <dbReference type="NCBI Taxonomy" id="917"/>
    <lineage>
        <taxon>Bacteria</taxon>
        <taxon>Pseudomonadati</taxon>
        <taxon>Pseudomonadota</taxon>
        <taxon>Betaproteobacteria</taxon>
        <taxon>Nitrosomonadales</taxon>
        <taxon>Nitrosomonadaceae</taxon>
        <taxon>Nitrosomonas</taxon>
    </lineage>
</organism>
<accession>A0A1H8D4J1</accession>
<proteinExistence type="predicted"/>
<evidence type="ECO:0000313" key="2">
    <source>
        <dbReference type="Proteomes" id="UP000199459"/>
    </source>
</evidence>
<dbReference type="EMBL" id="FOCP01000006">
    <property type="protein sequence ID" value="SEN02119.1"/>
    <property type="molecule type" value="Genomic_DNA"/>
</dbReference>
<evidence type="ECO:0000313" key="1">
    <source>
        <dbReference type="EMBL" id="SEN02119.1"/>
    </source>
</evidence>